<dbReference type="Proteomes" id="UP000494106">
    <property type="component" value="Unassembled WGS sequence"/>
</dbReference>
<sequence>MDVKCLEQPPSSRSVMKNPGHLLAVPISEHVVTFISLVAAVTLLSRTTEGRSARRWLAGERGRGACGRAHFPHHTHPPIHC</sequence>
<evidence type="ECO:0000313" key="3">
    <source>
        <dbReference type="Proteomes" id="UP000494106"/>
    </source>
</evidence>
<name>A0A8S1ADI4_ARCPL</name>
<dbReference type="EMBL" id="CADEBC010000522">
    <property type="protein sequence ID" value="CAB3244534.1"/>
    <property type="molecule type" value="Genomic_DNA"/>
</dbReference>
<keyword evidence="1" id="KW-0472">Membrane</keyword>
<dbReference type="OrthoDB" id="7490549at2759"/>
<keyword evidence="3" id="KW-1185">Reference proteome</keyword>
<protein>
    <submittedName>
        <fullName evidence="2">Uncharacterized protein</fullName>
    </submittedName>
</protein>
<comment type="caution">
    <text evidence="2">The sequence shown here is derived from an EMBL/GenBank/DDBJ whole genome shotgun (WGS) entry which is preliminary data.</text>
</comment>
<accession>A0A8S1ADI4</accession>
<feature type="transmembrane region" description="Helical" evidence="1">
    <location>
        <begin position="20"/>
        <end position="45"/>
    </location>
</feature>
<proteinExistence type="predicted"/>
<evidence type="ECO:0000256" key="1">
    <source>
        <dbReference type="SAM" id="Phobius"/>
    </source>
</evidence>
<keyword evidence="1" id="KW-0812">Transmembrane</keyword>
<keyword evidence="1" id="KW-1133">Transmembrane helix</keyword>
<reference evidence="2 3" key="1">
    <citation type="submission" date="2020-04" db="EMBL/GenBank/DDBJ databases">
        <authorList>
            <person name="Wallbank WR R."/>
            <person name="Pardo Diaz C."/>
            <person name="Kozak K."/>
            <person name="Martin S."/>
            <person name="Jiggins C."/>
            <person name="Moest M."/>
            <person name="Warren A I."/>
            <person name="Byers J.R.P. K."/>
            <person name="Montejo-Kovacevich G."/>
            <person name="Yen C E."/>
        </authorList>
    </citation>
    <scope>NUCLEOTIDE SEQUENCE [LARGE SCALE GENOMIC DNA]</scope>
</reference>
<dbReference type="AlphaFoldDB" id="A0A8S1ADI4"/>
<organism evidence="2 3">
    <name type="scientific">Arctia plantaginis</name>
    <name type="common">Wood tiger moth</name>
    <name type="synonym">Phalaena plantaginis</name>
    <dbReference type="NCBI Taxonomy" id="874455"/>
    <lineage>
        <taxon>Eukaryota</taxon>
        <taxon>Metazoa</taxon>
        <taxon>Ecdysozoa</taxon>
        <taxon>Arthropoda</taxon>
        <taxon>Hexapoda</taxon>
        <taxon>Insecta</taxon>
        <taxon>Pterygota</taxon>
        <taxon>Neoptera</taxon>
        <taxon>Endopterygota</taxon>
        <taxon>Lepidoptera</taxon>
        <taxon>Glossata</taxon>
        <taxon>Ditrysia</taxon>
        <taxon>Noctuoidea</taxon>
        <taxon>Erebidae</taxon>
        <taxon>Arctiinae</taxon>
        <taxon>Arctia</taxon>
    </lineage>
</organism>
<gene>
    <name evidence="2" type="ORF">APLA_LOCUS9970</name>
</gene>
<evidence type="ECO:0000313" key="2">
    <source>
        <dbReference type="EMBL" id="CAB3244534.1"/>
    </source>
</evidence>